<dbReference type="GO" id="GO:0005615">
    <property type="term" value="C:extracellular space"/>
    <property type="evidence" value="ECO:0007669"/>
    <property type="project" value="TreeGrafter"/>
</dbReference>
<gene>
    <name evidence="1" type="ORF">APICC_03403</name>
</gene>
<dbReference type="Gene3D" id="2.40.50.90">
    <property type="match status" value="1"/>
</dbReference>
<dbReference type="SUPFAM" id="SSF50199">
    <property type="entry name" value="Staphylococcal nuclease"/>
    <property type="match status" value="1"/>
</dbReference>
<organism evidence="1 2">
    <name type="scientific">Apis cerana cerana</name>
    <name type="common">Oriental honeybee</name>
    <dbReference type="NCBI Taxonomy" id="94128"/>
    <lineage>
        <taxon>Eukaryota</taxon>
        <taxon>Metazoa</taxon>
        <taxon>Ecdysozoa</taxon>
        <taxon>Arthropoda</taxon>
        <taxon>Hexapoda</taxon>
        <taxon>Insecta</taxon>
        <taxon>Pterygota</taxon>
        <taxon>Neoptera</taxon>
        <taxon>Endopterygota</taxon>
        <taxon>Hymenoptera</taxon>
        <taxon>Apocrita</taxon>
        <taxon>Aculeata</taxon>
        <taxon>Apoidea</taxon>
        <taxon>Anthophila</taxon>
        <taxon>Apidae</taxon>
        <taxon>Apis</taxon>
    </lineage>
</organism>
<dbReference type="Proteomes" id="UP000242457">
    <property type="component" value="Unassembled WGS sequence"/>
</dbReference>
<protein>
    <recommendedName>
        <fullName evidence="3">TNase-like domain-containing protein</fullName>
    </recommendedName>
</protein>
<sequence>MVPEKKLNILEKFIIFSETNTKIVKIFSYGIASISLATALYQIKPFVKFRKPSSIPSRFLHKKVQLQGTVTRIEPNYGTLLMVDHKPLIPLPRLSNPKYLPIKIAGLDITVNGISWLQTIVNRKDINFIPLTTEKNYVTCIVSMQQNEEHIKIGEELTKLGFAIVTEDSLKKLMKDKDILNYYKCLLNAQKWAQRKRNGHWHFVKNSTLLWRIQQNLSNKLKSILPMFVV</sequence>
<dbReference type="EMBL" id="KZ288292">
    <property type="protein sequence ID" value="PBC29095.1"/>
    <property type="molecule type" value="Genomic_DNA"/>
</dbReference>
<dbReference type="STRING" id="94128.A0A2A3EBI8"/>
<dbReference type="InterPro" id="IPR042421">
    <property type="entry name" value="C3orf33-like"/>
</dbReference>
<keyword evidence="2" id="KW-1185">Reference proteome</keyword>
<evidence type="ECO:0000313" key="1">
    <source>
        <dbReference type="EMBL" id="PBC29095.1"/>
    </source>
</evidence>
<reference evidence="1 2" key="1">
    <citation type="submission" date="2014-07" db="EMBL/GenBank/DDBJ databases">
        <title>Genomic and transcriptomic analysis on Apis cerana provide comprehensive insights into honey bee biology.</title>
        <authorList>
            <person name="Diao Q."/>
            <person name="Sun L."/>
            <person name="Zheng H."/>
            <person name="Zheng H."/>
            <person name="Xu S."/>
            <person name="Wang S."/>
            <person name="Zeng Z."/>
            <person name="Hu F."/>
            <person name="Su S."/>
            <person name="Wu J."/>
        </authorList>
    </citation>
    <scope>NUCLEOTIDE SEQUENCE [LARGE SCALE GENOMIC DNA]</scope>
    <source>
        <tissue evidence="1">Pupae without intestine</tissue>
    </source>
</reference>
<dbReference type="InterPro" id="IPR035437">
    <property type="entry name" value="SNase_OB-fold_sf"/>
</dbReference>
<proteinExistence type="predicted"/>
<evidence type="ECO:0008006" key="3">
    <source>
        <dbReference type="Google" id="ProtNLM"/>
    </source>
</evidence>
<name>A0A2A3EBI8_APICC</name>
<evidence type="ECO:0000313" key="2">
    <source>
        <dbReference type="Proteomes" id="UP000242457"/>
    </source>
</evidence>
<dbReference type="PANTHER" id="PTHR28434:SF1">
    <property type="entry name" value="PROTEIN C3ORF33"/>
    <property type="match status" value="1"/>
</dbReference>
<dbReference type="OrthoDB" id="6220511at2759"/>
<accession>A0A2A3EBI8</accession>
<dbReference type="AlphaFoldDB" id="A0A2A3EBI8"/>
<dbReference type="PANTHER" id="PTHR28434">
    <property type="entry name" value="PROTEIN C3ORF33"/>
    <property type="match status" value="1"/>
</dbReference>